<dbReference type="Proteomes" id="UP000225821">
    <property type="component" value="Segment"/>
</dbReference>
<dbReference type="GO" id="GO:0016884">
    <property type="term" value="F:carbon-nitrogen ligase activity, with glutamine as amido-N-donor"/>
    <property type="evidence" value="ECO:0007669"/>
    <property type="project" value="InterPro"/>
</dbReference>
<dbReference type="InterPro" id="IPR019004">
    <property type="entry name" value="YqeY/Aim41"/>
</dbReference>
<evidence type="ECO:0000313" key="1">
    <source>
        <dbReference type="EMBL" id="AND74988.1"/>
    </source>
</evidence>
<keyword evidence="2" id="KW-1185">Reference proteome</keyword>
<reference evidence="1 2" key="1">
    <citation type="submission" date="2016-03" db="EMBL/GenBank/DDBJ databases">
        <title>Characterisation of pf16 and phiPMW: Two novel phages infecting Pseudomonas putida PpG1.</title>
        <authorList>
            <person name="Magill D.J."/>
            <person name="Krylov V.N."/>
            <person name="Shaburova O.V."/>
            <person name="Allen C.C.R."/>
            <person name="McGrath J.W."/>
            <person name="Quinn J.P."/>
            <person name="Kulakov L.A."/>
        </authorList>
    </citation>
    <scope>NUCLEOTIDE SEQUENCE [LARGE SCALE GENOMIC DNA]</scope>
</reference>
<proteinExistence type="predicted"/>
<evidence type="ECO:0000313" key="2">
    <source>
        <dbReference type="Proteomes" id="UP000225821"/>
    </source>
</evidence>
<gene>
    <name evidence="1" type="ORF">pf16_65</name>
</gene>
<organism evidence="1 2">
    <name type="scientific">Pseudomonas phage pf16</name>
    <dbReference type="NCBI Taxonomy" id="1815630"/>
    <lineage>
        <taxon>Viruses</taxon>
        <taxon>Duplodnaviria</taxon>
        <taxon>Heunggongvirae</taxon>
        <taxon>Uroviricota</taxon>
        <taxon>Caudoviricetes</taxon>
        <taxon>Chakrabartyvirus</taxon>
        <taxon>Chakrabartyvirus pf16</taxon>
    </lineage>
</organism>
<dbReference type="EMBL" id="KU873925">
    <property type="protein sequence ID" value="AND74988.1"/>
    <property type="molecule type" value="Genomic_DNA"/>
</dbReference>
<sequence>MSLLEEIKQSRETARLRKDGHLKTAYDLMTLVIGECERLGKAVDDATVIQIIRKMKAGVDECLKLAPTEKLEKESFFLGSMLNNYAPKQLTDDQIIMRIQQNGITNMADAMKWLKANVAGQYDGKTTSALLKNHFAK</sequence>
<dbReference type="Pfam" id="PF09424">
    <property type="entry name" value="YqeY"/>
    <property type="match status" value="1"/>
</dbReference>
<name>A0A1S5R3L5_9CAUD</name>
<dbReference type="OrthoDB" id="29335at10239"/>
<accession>A0A1S5R3L5</accession>
<protein>
    <submittedName>
        <fullName evidence="1">Uncharacterized protein</fullName>
    </submittedName>
</protein>
<dbReference type="InterPro" id="IPR003789">
    <property type="entry name" value="Asn/Gln_tRNA_amidoTrase-B-like"/>
</dbReference>
<dbReference type="SUPFAM" id="SSF89095">
    <property type="entry name" value="GatB/YqeY motif"/>
    <property type="match status" value="1"/>
</dbReference>